<accession>A0A841MWE8</accession>
<comment type="caution">
    <text evidence="1">The sequence shown here is derived from an EMBL/GenBank/DDBJ whole genome shotgun (WGS) entry which is preliminary data.</text>
</comment>
<evidence type="ECO:0000313" key="1">
    <source>
        <dbReference type="EMBL" id="MBB6328376.1"/>
    </source>
</evidence>
<dbReference type="RefSeq" id="WP_184497323.1">
    <property type="nucleotide sequence ID" value="NZ_JACIJO010000003.1"/>
</dbReference>
<reference evidence="1 2" key="1">
    <citation type="submission" date="2020-08" db="EMBL/GenBank/DDBJ databases">
        <title>Genomic Encyclopedia of Type Strains, Phase IV (KMG-IV): sequencing the most valuable type-strain genomes for metagenomic binning, comparative biology and taxonomic classification.</title>
        <authorList>
            <person name="Goeker M."/>
        </authorList>
    </citation>
    <scope>NUCLEOTIDE SEQUENCE [LARGE SCALE GENOMIC DNA]</scope>
    <source>
        <strain evidence="1 2">DSM 102044</strain>
    </source>
</reference>
<proteinExistence type="predicted"/>
<protein>
    <submittedName>
        <fullName evidence="1">Uncharacterized protein</fullName>
    </submittedName>
</protein>
<evidence type="ECO:0000313" key="2">
    <source>
        <dbReference type="Proteomes" id="UP000588604"/>
    </source>
</evidence>
<dbReference type="AlphaFoldDB" id="A0A841MWE8"/>
<sequence>MQESWAFQLSEPNTSDFSNSIESTLKKEEKDLGIFLSFYFKKEGAVAEKVILKDKPIFNSNNSGKLTLEFDLVHFNACLAIHEQKRDQIDVDFLIDEKQNKLTLTGPYWPERGVDDI</sequence>
<name>A0A841MWE8_9BACT</name>
<organism evidence="1 2">
    <name type="scientific">Algoriphagus iocasae</name>
    <dbReference type="NCBI Taxonomy" id="1836499"/>
    <lineage>
        <taxon>Bacteria</taxon>
        <taxon>Pseudomonadati</taxon>
        <taxon>Bacteroidota</taxon>
        <taxon>Cytophagia</taxon>
        <taxon>Cytophagales</taxon>
        <taxon>Cyclobacteriaceae</taxon>
        <taxon>Algoriphagus</taxon>
    </lineage>
</organism>
<dbReference type="Proteomes" id="UP000588604">
    <property type="component" value="Unassembled WGS sequence"/>
</dbReference>
<dbReference type="EMBL" id="JACIJO010000003">
    <property type="protein sequence ID" value="MBB6328376.1"/>
    <property type="molecule type" value="Genomic_DNA"/>
</dbReference>
<gene>
    <name evidence="1" type="ORF">FHS59_004019</name>
</gene>
<keyword evidence="2" id="KW-1185">Reference proteome</keyword>